<dbReference type="InterPro" id="IPR007301">
    <property type="entry name" value="DoxD"/>
</dbReference>
<keyword evidence="2" id="KW-1185">Reference proteome</keyword>
<gene>
    <name evidence="1" type="ORF">ECE50_009095</name>
</gene>
<dbReference type="RefSeq" id="WP_127044632.1">
    <property type="nucleotide sequence ID" value="NZ_JAABOK010000001.1"/>
</dbReference>
<dbReference type="OrthoDB" id="676158at2"/>
<name>A0A3S1CU04_9BACT</name>
<evidence type="ECO:0000313" key="1">
    <source>
        <dbReference type="EMBL" id="NSL86984.1"/>
    </source>
</evidence>
<dbReference type="Proteomes" id="UP000281028">
    <property type="component" value="Unassembled WGS sequence"/>
</dbReference>
<dbReference type="AlphaFoldDB" id="A0A3S1CU04"/>
<proteinExistence type="predicted"/>
<comment type="caution">
    <text evidence="1">The sequence shown here is derived from an EMBL/GenBank/DDBJ whole genome shotgun (WGS) entry which is preliminary data.</text>
</comment>
<dbReference type="EMBL" id="RIAR02000001">
    <property type="protein sequence ID" value="NSL86984.1"/>
    <property type="molecule type" value="Genomic_DNA"/>
</dbReference>
<dbReference type="Pfam" id="PF04173">
    <property type="entry name" value="DoxD"/>
    <property type="match status" value="1"/>
</dbReference>
<protein>
    <submittedName>
        <fullName evidence="1">DoxX family membrane protein</fullName>
    </submittedName>
</protein>
<sequence length="147" mass="15555">MKSIFNLHLSGFILRIAIAVPYIWFVADRAGLLGPHGGPHTSWGDWPHFQQYAATVLSFVPAAWVYPLALLASITEGILGILLLLGAFTRLAAAGSALLSLSFALSMAVSFGIESPLAYSVFTVAAASMVLAGLPAGKWSIDQLINK</sequence>
<accession>A0A3S1CU04</accession>
<reference evidence="1" key="1">
    <citation type="submission" date="2020-05" db="EMBL/GenBank/DDBJ databases">
        <title>Chitinophaga laudate sp. nov., isolated from a tropical peat swamp.</title>
        <authorList>
            <person name="Goh C.B.S."/>
            <person name="Lee M.S."/>
            <person name="Parimannan S."/>
            <person name="Pasbakhsh P."/>
            <person name="Yule C.M."/>
            <person name="Rajandas H."/>
            <person name="Loke S."/>
            <person name="Croft L."/>
            <person name="Tan J.B.L."/>
        </authorList>
    </citation>
    <scope>NUCLEOTIDE SEQUENCE</scope>
    <source>
        <strain evidence="1">Mgbs1</strain>
    </source>
</reference>
<evidence type="ECO:0000313" key="2">
    <source>
        <dbReference type="Proteomes" id="UP000281028"/>
    </source>
</evidence>
<organism evidence="1 2">
    <name type="scientific">Chitinophaga solisilvae</name>
    <dbReference type="NCBI Taxonomy" id="1233460"/>
    <lineage>
        <taxon>Bacteria</taxon>
        <taxon>Pseudomonadati</taxon>
        <taxon>Bacteroidota</taxon>
        <taxon>Chitinophagia</taxon>
        <taxon>Chitinophagales</taxon>
        <taxon>Chitinophagaceae</taxon>
        <taxon>Chitinophaga</taxon>
    </lineage>
</organism>